<dbReference type="RefSeq" id="WP_412699773.1">
    <property type="nucleotide sequence ID" value="NZ_JAXGFO010000030.1"/>
</dbReference>
<evidence type="ECO:0000313" key="2">
    <source>
        <dbReference type="Proteomes" id="UP001334501"/>
    </source>
</evidence>
<sequence>MDLIFDDDHHDVTIKWSRPVELTAKGVPEHENELLYLITAHGDGAEKMVYVGQAYSQPVAVRIAQPDHIKKQREWAQRFPGHRFKVRRGLVSLKQGKISVKKINSIEAVLIYCFDSEHCMNGKARFRAAISGHYEISNTGFKSGLPRRLGYGFYEHR</sequence>
<accession>A0ABU7YRK8</accession>
<name>A0ABU7YRK8_9GAMM</name>
<dbReference type="EMBL" id="JAXGFO010000030">
    <property type="protein sequence ID" value="MEG3157671.1"/>
    <property type="molecule type" value="Genomic_DNA"/>
</dbReference>
<proteinExistence type="predicted"/>
<keyword evidence="2" id="KW-1185">Reference proteome</keyword>
<evidence type="ECO:0000313" key="1">
    <source>
        <dbReference type="EMBL" id="MEG3157671.1"/>
    </source>
</evidence>
<reference evidence="1 2" key="1">
    <citation type="journal article" date="2017" name="Curr. Microbiol.">
        <title>Lysobacter zhanggongensis sp. nov. Isolated from a Pit Mud.</title>
        <authorList>
            <person name="Zhang X.F."/>
            <person name="Wang H.H."/>
            <person name="Sun X.Y."/>
            <person name="Pan C.M."/>
        </authorList>
    </citation>
    <scope>NUCLEOTIDE SEQUENCE [LARGE SCALE GENOMIC DNA]</scope>
    <source>
        <strain evidence="1 2">ZGLJ7-1</strain>
    </source>
</reference>
<organism evidence="1 2">
    <name type="scientific">Lysobacter zhanggongensis</name>
    <dbReference type="NCBI Taxonomy" id="1774951"/>
    <lineage>
        <taxon>Bacteria</taxon>
        <taxon>Pseudomonadati</taxon>
        <taxon>Pseudomonadota</taxon>
        <taxon>Gammaproteobacteria</taxon>
        <taxon>Lysobacterales</taxon>
        <taxon>Lysobacteraceae</taxon>
        <taxon>Lysobacter</taxon>
    </lineage>
</organism>
<comment type="caution">
    <text evidence="1">The sequence shown here is derived from an EMBL/GenBank/DDBJ whole genome shotgun (WGS) entry which is preliminary data.</text>
</comment>
<dbReference type="Proteomes" id="UP001334501">
    <property type="component" value="Unassembled WGS sequence"/>
</dbReference>
<protein>
    <submittedName>
        <fullName evidence="1">Uncharacterized protein</fullName>
    </submittedName>
</protein>
<gene>
    <name evidence="1" type="ORF">SNE33_07185</name>
</gene>